<gene>
    <name evidence="1" type="ORF">SAMN02982917_4131</name>
</gene>
<dbReference type="Proteomes" id="UP000192936">
    <property type="component" value="Unassembled WGS sequence"/>
</dbReference>
<dbReference type="AlphaFoldDB" id="A0A1X7GNN0"/>
<organism evidence="1 2">
    <name type="scientific">Azospirillum oryzae</name>
    <dbReference type="NCBI Taxonomy" id="286727"/>
    <lineage>
        <taxon>Bacteria</taxon>
        <taxon>Pseudomonadati</taxon>
        <taxon>Pseudomonadota</taxon>
        <taxon>Alphaproteobacteria</taxon>
        <taxon>Rhodospirillales</taxon>
        <taxon>Azospirillaceae</taxon>
        <taxon>Azospirillum</taxon>
    </lineage>
</organism>
<evidence type="ECO:0000313" key="1">
    <source>
        <dbReference type="EMBL" id="SMF72295.1"/>
    </source>
</evidence>
<name>A0A1X7GNN0_9PROT</name>
<protein>
    <submittedName>
        <fullName evidence="1">Uncharacterized protein</fullName>
    </submittedName>
</protein>
<sequence>MVGEFLSLLSCLLNVLAGGQREITFSAASYELATFGATPRARWWGARRVAFVNWLNLHVTGETDHCRKAWEGHLAFWRERMALGAPPA</sequence>
<dbReference type="RefSeq" id="WP_085088979.1">
    <property type="nucleotide sequence ID" value="NZ_FXAK01000007.1"/>
</dbReference>
<dbReference type="STRING" id="286727.SAMN02982917_4131"/>
<dbReference type="OrthoDB" id="9772423at2"/>
<accession>A0A1X7GNN0</accession>
<evidence type="ECO:0000313" key="2">
    <source>
        <dbReference type="Proteomes" id="UP000192936"/>
    </source>
</evidence>
<proteinExistence type="predicted"/>
<dbReference type="EMBL" id="FXAK01000007">
    <property type="protein sequence ID" value="SMF72295.1"/>
    <property type="molecule type" value="Genomic_DNA"/>
</dbReference>
<reference evidence="1 2" key="1">
    <citation type="submission" date="2017-04" db="EMBL/GenBank/DDBJ databases">
        <authorList>
            <person name="Afonso C.L."/>
            <person name="Miller P.J."/>
            <person name="Scott M.A."/>
            <person name="Spackman E."/>
            <person name="Goraichik I."/>
            <person name="Dimitrov K.M."/>
            <person name="Suarez D.L."/>
            <person name="Swayne D.E."/>
        </authorList>
    </citation>
    <scope>NUCLEOTIDE SEQUENCE [LARGE SCALE GENOMIC DNA]</scope>
    <source>
        <strain evidence="1 2">A2P</strain>
    </source>
</reference>